<feature type="compositionally biased region" description="Basic and acidic residues" evidence="1">
    <location>
        <begin position="166"/>
        <end position="176"/>
    </location>
</feature>
<dbReference type="Proteomes" id="UP001388673">
    <property type="component" value="Unassembled WGS sequence"/>
</dbReference>
<feature type="region of interest" description="Disordered" evidence="1">
    <location>
        <begin position="221"/>
        <end position="338"/>
    </location>
</feature>
<organism evidence="2 3">
    <name type="scientific">Kwoniella newhampshirensis</name>
    <dbReference type="NCBI Taxonomy" id="1651941"/>
    <lineage>
        <taxon>Eukaryota</taxon>
        <taxon>Fungi</taxon>
        <taxon>Dikarya</taxon>
        <taxon>Basidiomycota</taxon>
        <taxon>Agaricomycotina</taxon>
        <taxon>Tremellomycetes</taxon>
        <taxon>Tremellales</taxon>
        <taxon>Cryptococcaceae</taxon>
        <taxon>Kwoniella</taxon>
    </lineage>
</organism>
<feature type="compositionally biased region" description="Basic residues" evidence="1">
    <location>
        <begin position="21"/>
        <end position="30"/>
    </location>
</feature>
<evidence type="ECO:0000256" key="1">
    <source>
        <dbReference type="SAM" id="MobiDB-lite"/>
    </source>
</evidence>
<feature type="compositionally biased region" description="Polar residues" evidence="1">
    <location>
        <begin position="279"/>
        <end position="294"/>
    </location>
</feature>
<evidence type="ECO:0000313" key="2">
    <source>
        <dbReference type="EMBL" id="KAK8850718.1"/>
    </source>
</evidence>
<feature type="compositionally biased region" description="Basic and acidic residues" evidence="1">
    <location>
        <begin position="295"/>
        <end position="308"/>
    </location>
</feature>
<sequence length="469" mass="54601">MPDIRWVFGFEVRPSSNRTTATRHRGRQTSRTREISSPDPHAHRGRRRRPSRAHRSSSFDTDTETDFVRKKQSREADRIARSLLFAGLGLDPLSDIHSRTNTLARESRRSKTYEHTWKKEWEGRKGSVVQRELRATLDLETKAFGIGVSIEQKGAGGGSRQRSMRTRNDETERSFSEEADEDNATDRWGDRRWSSIRHGKRSGDDTSKGYSSKRSKKIGSFWSNLFKKRTEKNAPSSAKRTFGRFKTDSKHDHVHRRRYHRDRSPDRNASRTSVDEWLRTSNHPHQTTRANSAERTTEGRPDGRRTDTNHVAAPTSESSANPRRSSNRSAKSGTREIDLSLSRKRMCEIFGQSRPFGEEREPWSTIIKVSKQYDDESSERWLRRCGFTWDGETERESAGNRDRSGHGRSRRRARLFAPPGKISFAPIDEDRTLSRLEEQQKQLLKEKACERMWRYHDRKMGRRQRSGDE</sequence>
<feature type="region of interest" description="Disordered" evidence="1">
    <location>
        <begin position="151"/>
        <end position="188"/>
    </location>
</feature>
<feature type="compositionally biased region" description="Low complexity" evidence="1">
    <location>
        <begin position="316"/>
        <end position="332"/>
    </location>
</feature>
<feature type="compositionally biased region" description="Basic and acidic residues" evidence="1">
    <location>
        <begin position="31"/>
        <end position="42"/>
    </location>
</feature>
<evidence type="ECO:0000313" key="3">
    <source>
        <dbReference type="Proteomes" id="UP001388673"/>
    </source>
</evidence>
<dbReference type="AlphaFoldDB" id="A0AAW0YLC4"/>
<feature type="compositionally biased region" description="Basic residues" evidence="1">
    <location>
        <begin position="43"/>
        <end position="55"/>
    </location>
</feature>
<dbReference type="GeneID" id="92181896"/>
<feature type="compositionally biased region" description="Basic and acidic residues" evidence="1">
    <location>
        <begin position="392"/>
        <end position="405"/>
    </location>
</feature>
<name>A0AAW0YLC4_9TREE</name>
<dbReference type="RefSeq" id="XP_066802149.1">
    <property type="nucleotide sequence ID" value="XM_066947735.1"/>
</dbReference>
<feature type="compositionally biased region" description="Basic and acidic residues" evidence="1">
    <location>
        <begin position="262"/>
        <end position="278"/>
    </location>
</feature>
<proteinExistence type="predicted"/>
<protein>
    <submittedName>
        <fullName evidence="2">Uncharacterized protein</fullName>
    </submittedName>
</protein>
<gene>
    <name evidence="2" type="ORF">IAR55_004638</name>
</gene>
<feature type="region of interest" description="Disordered" evidence="1">
    <location>
        <begin position="15"/>
        <end position="73"/>
    </location>
</feature>
<feature type="region of interest" description="Disordered" evidence="1">
    <location>
        <begin position="195"/>
        <end position="214"/>
    </location>
</feature>
<feature type="region of interest" description="Disordered" evidence="1">
    <location>
        <begin position="392"/>
        <end position="423"/>
    </location>
</feature>
<accession>A0AAW0YLC4</accession>
<reference evidence="2 3" key="1">
    <citation type="journal article" date="2024" name="bioRxiv">
        <title>Comparative genomics of Cryptococcus and Kwoniella reveals pathogenesis evolution and contrasting karyotype dynamics via intercentromeric recombination or chromosome fusion.</title>
        <authorList>
            <person name="Coelho M.A."/>
            <person name="David-Palma M."/>
            <person name="Shea T."/>
            <person name="Bowers K."/>
            <person name="McGinley-Smith S."/>
            <person name="Mohammad A.W."/>
            <person name="Gnirke A."/>
            <person name="Yurkov A.M."/>
            <person name="Nowrousian M."/>
            <person name="Sun S."/>
            <person name="Cuomo C.A."/>
            <person name="Heitman J."/>
        </authorList>
    </citation>
    <scope>NUCLEOTIDE SEQUENCE [LARGE SCALE GENOMIC DNA]</scope>
    <source>
        <strain evidence="2 3">CBS 13917</strain>
    </source>
</reference>
<feature type="compositionally biased region" description="Basic residues" evidence="1">
    <location>
        <begin position="252"/>
        <end position="261"/>
    </location>
</feature>
<dbReference type="KEGG" id="kne:92181896"/>
<dbReference type="EMBL" id="JBCAWK010000008">
    <property type="protein sequence ID" value="KAK8850718.1"/>
    <property type="molecule type" value="Genomic_DNA"/>
</dbReference>
<comment type="caution">
    <text evidence="2">The sequence shown here is derived from an EMBL/GenBank/DDBJ whole genome shotgun (WGS) entry which is preliminary data.</text>
</comment>
<keyword evidence="3" id="KW-1185">Reference proteome</keyword>